<proteinExistence type="predicted"/>
<dbReference type="Gene3D" id="3.30.890.10">
    <property type="entry name" value="Methyl-cpg-binding Protein 2, Chain A"/>
    <property type="match status" value="1"/>
</dbReference>
<feature type="compositionally biased region" description="Polar residues" evidence="6">
    <location>
        <begin position="338"/>
        <end position="348"/>
    </location>
</feature>
<feature type="non-terminal residue" evidence="8">
    <location>
        <position position="1"/>
    </location>
</feature>
<dbReference type="SUPFAM" id="SSF54171">
    <property type="entry name" value="DNA-binding domain"/>
    <property type="match status" value="1"/>
</dbReference>
<evidence type="ECO:0000256" key="3">
    <source>
        <dbReference type="ARBA" id="ARBA00023125"/>
    </source>
</evidence>
<dbReference type="InterPro" id="IPR038945">
    <property type="entry name" value="MBD13-like"/>
</dbReference>
<dbReference type="GO" id="GO:0005634">
    <property type="term" value="C:nucleus"/>
    <property type="evidence" value="ECO:0007669"/>
    <property type="project" value="UniProtKB-SubCell"/>
</dbReference>
<evidence type="ECO:0000259" key="7">
    <source>
        <dbReference type="PROSITE" id="PS50982"/>
    </source>
</evidence>
<dbReference type="PANTHER" id="PTHR34067">
    <property type="entry name" value="OS04G0193200 PROTEIN"/>
    <property type="match status" value="1"/>
</dbReference>
<organism evidence="8 9">
    <name type="scientific">Taxus chinensis</name>
    <name type="common">Chinese yew</name>
    <name type="synonym">Taxus wallichiana var. chinensis</name>
    <dbReference type="NCBI Taxonomy" id="29808"/>
    <lineage>
        <taxon>Eukaryota</taxon>
        <taxon>Viridiplantae</taxon>
        <taxon>Streptophyta</taxon>
        <taxon>Embryophyta</taxon>
        <taxon>Tracheophyta</taxon>
        <taxon>Spermatophyta</taxon>
        <taxon>Pinopsida</taxon>
        <taxon>Pinidae</taxon>
        <taxon>Conifers II</taxon>
        <taxon>Cupressales</taxon>
        <taxon>Taxaceae</taxon>
        <taxon>Taxus</taxon>
    </lineage>
</organism>
<keyword evidence="9" id="KW-1185">Reference proteome</keyword>
<dbReference type="Pfam" id="PF01429">
    <property type="entry name" value="MBD"/>
    <property type="match status" value="1"/>
</dbReference>
<keyword evidence="2" id="KW-0805">Transcription regulation</keyword>
<dbReference type="PANTHER" id="PTHR34067:SF20">
    <property type="entry name" value="OS08G0206700 PROTEIN"/>
    <property type="match status" value="1"/>
</dbReference>
<dbReference type="InterPro" id="IPR001739">
    <property type="entry name" value="Methyl_CpG_DNA-bd"/>
</dbReference>
<feature type="domain" description="MBD" evidence="7">
    <location>
        <begin position="393"/>
        <end position="467"/>
    </location>
</feature>
<dbReference type="EMBL" id="JAHRHJ020000006">
    <property type="protein sequence ID" value="KAH9312772.1"/>
    <property type="molecule type" value="Genomic_DNA"/>
</dbReference>
<comment type="caution">
    <text evidence="8">The sequence shown here is derived from an EMBL/GenBank/DDBJ whole genome shotgun (WGS) entry which is preliminary data.</text>
</comment>
<name>A0AA38L9T4_TAXCH</name>
<evidence type="ECO:0000256" key="6">
    <source>
        <dbReference type="SAM" id="MobiDB-lite"/>
    </source>
</evidence>
<dbReference type="Proteomes" id="UP000824469">
    <property type="component" value="Unassembled WGS sequence"/>
</dbReference>
<gene>
    <name evidence="8" type="ORF">KI387_027807</name>
</gene>
<keyword evidence="5" id="KW-0539">Nucleus</keyword>
<evidence type="ECO:0000256" key="4">
    <source>
        <dbReference type="ARBA" id="ARBA00023163"/>
    </source>
</evidence>
<keyword evidence="3" id="KW-0238">DNA-binding</keyword>
<dbReference type="GO" id="GO:0003677">
    <property type="term" value="F:DNA binding"/>
    <property type="evidence" value="ECO:0007669"/>
    <property type="project" value="UniProtKB-KW"/>
</dbReference>
<feature type="compositionally biased region" description="Low complexity" evidence="6">
    <location>
        <begin position="15"/>
        <end position="30"/>
    </location>
</feature>
<accession>A0AA38L9T4</accession>
<protein>
    <recommendedName>
        <fullName evidence="7">MBD domain-containing protein</fullName>
    </recommendedName>
</protein>
<comment type="subcellular location">
    <subcellularLocation>
        <location evidence="1">Nucleus</location>
    </subcellularLocation>
</comment>
<feature type="region of interest" description="Disordered" evidence="6">
    <location>
        <begin position="298"/>
        <end position="369"/>
    </location>
</feature>
<evidence type="ECO:0000313" key="8">
    <source>
        <dbReference type="EMBL" id="KAH9312772.1"/>
    </source>
</evidence>
<evidence type="ECO:0000313" key="9">
    <source>
        <dbReference type="Proteomes" id="UP000824469"/>
    </source>
</evidence>
<evidence type="ECO:0000256" key="2">
    <source>
        <dbReference type="ARBA" id="ARBA00023015"/>
    </source>
</evidence>
<dbReference type="AlphaFoldDB" id="A0AA38L9T4"/>
<dbReference type="PROSITE" id="PS50982">
    <property type="entry name" value="MBD"/>
    <property type="match status" value="1"/>
</dbReference>
<feature type="region of interest" description="Disordered" evidence="6">
    <location>
        <begin position="124"/>
        <end position="150"/>
    </location>
</feature>
<reference evidence="8 9" key="1">
    <citation type="journal article" date="2021" name="Nat. Plants">
        <title>The Taxus genome provides insights into paclitaxel biosynthesis.</title>
        <authorList>
            <person name="Xiong X."/>
            <person name="Gou J."/>
            <person name="Liao Q."/>
            <person name="Li Y."/>
            <person name="Zhou Q."/>
            <person name="Bi G."/>
            <person name="Li C."/>
            <person name="Du R."/>
            <person name="Wang X."/>
            <person name="Sun T."/>
            <person name="Guo L."/>
            <person name="Liang H."/>
            <person name="Lu P."/>
            <person name="Wu Y."/>
            <person name="Zhang Z."/>
            <person name="Ro D.K."/>
            <person name="Shang Y."/>
            <person name="Huang S."/>
            <person name="Yan J."/>
        </authorList>
    </citation>
    <scope>NUCLEOTIDE SEQUENCE [LARGE SCALE GENOMIC DNA]</scope>
    <source>
        <strain evidence="8">Ta-2019</strain>
    </source>
</reference>
<feature type="region of interest" description="Disordered" evidence="6">
    <location>
        <begin position="1"/>
        <end position="30"/>
    </location>
</feature>
<evidence type="ECO:0000256" key="5">
    <source>
        <dbReference type="ARBA" id="ARBA00023242"/>
    </source>
</evidence>
<sequence length="533" mass="56612">MEFPFPKQSPTMQASSSVNKSVSSISNSNPKSFEIFERRSSVEASSQGLRHFNAIDLGGSGDVKRDMRSTALSFGQGNTAGDNAPVNGVDSEIMLSLDEILDDLHKKVVSVDVNEFGGKGNSANPLGFGSGNPIAEGGASSLSQRNEQQKGRSVGLSYHHEDVVAGSVPGLQQKGRSIALPYQHEGVVAVSVPGLQQKGRSVGVPYQHEGVPYQHEGVVAVSVPGLQATGDQMKGSVPVPSAMGEQFNDAVRSGVGGERYNGEVAGPQGNQLKGEVANLRGASDQDKGVAAAVQGILEPYNDGDSGSLQTNEQGKEEAAGSVGINDQSKGVTAGSVGVQDQSMGQATGSVDIHDQSKGQVPAQSDKALGPVVGGALEPVLSTPRRGRQISRKITEIIQSPDWLPNGWFTELKTRETGSSAGTKDKYFYDPVSQRRFRSRAEVFSFLETGKIARYKPKAKSEGEIGRKRKVSGGLFENAASFDRNLRPTKVRWVLNDSEGSWIPFINEEDLNGFNSKEGECAFDLNRNSADACK</sequence>
<keyword evidence="4" id="KW-0804">Transcription</keyword>
<evidence type="ECO:0000256" key="1">
    <source>
        <dbReference type="ARBA" id="ARBA00004123"/>
    </source>
</evidence>
<dbReference type="InterPro" id="IPR016177">
    <property type="entry name" value="DNA-bd_dom_sf"/>
</dbReference>